<evidence type="ECO:0000313" key="1">
    <source>
        <dbReference type="EMBL" id="KAF2476049.1"/>
    </source>
</evidence>
<gene>
    <name evidence="1" type="ORF">BDR25DRAFT_350318</name>
</gene>
<dbReference type="EMBL" id="MU003495">
    <property type="protein sequence ID" value="KAF2476049.1"/>
    <property type="molecule type" value="Genomic_DNA"/>
</dbReference>
<evidence type="ECO:0000313" key="2">
    <source>
        <dbReference type="Proteomes" id="UP000799755"/>
    </source>
</evidence>
<reference evidence="1" key="1">
    <citation type="journal article" date="2020" name="Stud. Mycol.">
        <title>101 Dothideomycetes genomes: a test case for predicting lifestyles and emergence of pathogens.</title>
        <authorList>
            <person name="Haridas S."/>
            <person name="Albert R."/>
            <person name="Binder M."/>
            <person name="Bloem J."/>
            <person name="Labutti K."/>
            <person name="Salamov A."/>
            <person name="Andreopoulos B."/>
            <person name="Baker S."/>
            <person name="Barry K."/>
            <person name="Bills G."/>
            <person name="Bluhm B."/>
            <person name="Cannon C."/>
            <person name="Castanera R."/>
            <person name="Culley D."/>
            <person name="Daum C."/>
            <person name="Ezra D."/>
            <person name="Gonzalez J."/>
            <person name="Henrissat B."/>
            <person name="Kuo A."/>
            <person name="Liang C."/>
            <person name="Lipzen A."/>
            <person name="Lutzoni F."/>
            <person name="Magnuson J."/>
            <person name="Mondo S."/>
            <person name="Nolan M."/>
            <person name="Ohm R."/>
            <person name="Pangilinan J."/>
            <person name="Park H.-J."/>
            <person name="Ramirez L."/>
            <person name="Alfaro M."/>
            <person name="Sun H."/>
            <person name="Tritt A."/>
            <person name="Yoshinaga Y."/>
            <person name="Zwiers L.-H."/>
            <person name="Turgeon B."/>
            <person name="Goodwin S."/>
            <person name="Spatafora J."/>
            <person name="Crous P."/>
            <person name="Grigoriev I."/>
        </authorList>
    </citation>
    <scope>NUCLEOTIDE SEQUENCE</scope>
    <source>
        <strain evidence="1">ATCC 200398</strain>
    </source>
</reference>
<proteinExistence type="predicted"/>
<sequence length="377" mass="40894">MDPIRTAPGNQDSHPPILDYRGPLALATNNLPCGELSTNRKRLVLCDTENGTWSSTSVVYILNHETSDPELPNSRIDGLCSLSLGWKIRSMSQENDMPKPSPFSTSPDDVPTAPLLTIRLSRLLANGMEKPYTIFDLIERFYSLSLEEKIKEDSAAEGSYFGYKGMEAEAIDGKGTLDNNEIYKASTTTSHIADVSKDDILSLTPSIPAPPIIATNRNPLIYYIHANNAILTTLFSSLPTSPNLPFSPPPHRIFRVPYSLHPCISPTSIPPTNLQSSFQTPRLGPTSAPCPAARSSLLGICDGEVPGGELEEISGYEVVVGEETSREEDPVFQGCGELAERSGDRGSDAYLTIEPTALIIIANGTRYSTITISYSSS</sequence>
<keyword evidence="2" id="KW-1185">Reference proteome</keyword>
<name>A0ACB6R9X2_9PLEO</name>
<accession>A0ACB6R9X2</accession>
<organism evidence="1 2">
    <name type="scientific">Lindgomyces ingoldianus</name>
    <dbReference type="NCBI Taxonomy" id="673940"/>
    <lineage>
        <taxon>Eukaryota</taxon>
        <taxon>Fungi</taxon>
        <taxon>Dikarya</taxon>
        <taxon>Ascomycota</taxon>
        <taxon>Pezizomycotina</taxon>
        <taxon>Dothideomycetes</taxon>
        <taxon>Pleosporomycetidae</taxon>
        <taxon>Pleosporales</taxon>
        <taxon>Lindgomycetaceae</taxon>
        <taxon>Lindgomyces</taxon>
    </lineage>
</organism>
<protein>
    <submittedName>
        <fullName evidence="1">Uncharacterized protein</fullName>
    </submittedName>
</protein>
<dbReference type="Proteomes" id="UP000799755">
    <property type="component" value="Unassembled WGS sequence"/>
</dbReference>
<comment type="caution">
    <text evidence="1">The sequence shown here is derived from an EMBL/GenBank/DDBJ whole genome shotgun (WGS) entry which is preliminary data.</text>
</comment>